<evidence type="ECO:0000313" key="1">
    <source>
        <dbReference type="EMBL" id="AAP05327.1"/>
    </source>
</evidence>
<dbReference type="KEGG" id="cca:CCA_00585"/>
<keyword evidence="2" id="KW-1185">Reference proteome</keyword>
<reference evidence="1 2" key="1">
    <citation type="journal article" date="2003" name="Nucleic Acids Res.">
        <title>Genome sequence of Chlamydophila caviae (Chlamydia psittaci GPIC): examining the role of niche-specific genes in the evolution of the Chlamydiaceae.</title>
        <authorList>
            <person name="Read T.D."/>
            <person name="Myers G.S.A."/>
            <person name="Brunham R.C."/>
            <person name="Nelson W.C."/>
            <person name="Paulsen I.T."/>
            <person name="Heidelberg J.F."/>
            <person name="Holtzapple E.K."/>
            <person name="Khouri H.M."/>
            <person name="Federova N.B."/>
            <person name="Carty H.A."/>
            <person name="Umayam L.A."/>
            <person name="Haft D.H."/>
            <person name="Peterson J.D."/>
            <person name="Beanan M.J."/>
            <person name="White O."/>
            <person name="Salzberg S.L."/>
            <person name="Hsia R.-C."/>
            <person name="McClarty G."/>
            <person name="Rank R.G."/>
            <person name="Bavoil P.M."/>
            <person name="Fraser C.M."/>
        </authorList>
    </citation>
    <scope>NUCLEOTIDE SEQUENCE [LARGE SCALE GENOMIC DNA]</scope>
    <source>
        <strain evidence="2">ATCC VR-813 / DSM 19441 / 03DC25 / GPIC</strain>
    </source>
</reference>
<gene>
    <name evidence="1" type="ordered locus">CCA_00585</name>
</gene>
<dbReference type="HOGENOM" id="CLU_3355270_0_0_0"/>
<protein>
    <submittedName>
        <fullName evidence="1">Uncharacterized protein</fullName>
    </submittedName>
</protein>
<name>Q822U4_CHLCV</name>
<proteinExistence type="predicted"/>
<dbReference type="EMBL" id="AE015925">
    <property type="protein sequence ID" value="AAP05327.1"/>
    <property type="molecule type" value="Genomic_DNA"/>
</dbReference>
<dbReference type="Proteomes" id="UP000002193">
    <property type="component" value="Chromosome"/>
</dbReference>
<evidence type="ECO:0000313" key="2">
    <source>
        <dbReference type="Proteomes" id="UP000002193"/>
    </source>
</evidence>
<accession>Q822U4</accession>
<dbReference type="AlphaFoldDB" id="Q822U4"/>
<sequence length="36" mass="3958">MEKVLVVKERDQGSVQRLFLGSQIAVSPISCLLILS</sequence>
<organism evidence="1 2">
    <name type="scientific">Chlamydia caviae (strain ATCC VR-813 / DSM 19441 / 03DC25 / GPIC)</name>
    <name type="common">Chlamydophila caviae</name>
    <dbReference type="NCBI Taxonomy" id="227941"/>
    <lineage>
        <taxon>Bacteria</taxon>
        <taxon>Pseudomonadati</taxon>
        <taxon>Chlamydiota</taxon>
        <taxon>Chlamydiia</taxon>
        <taxon>Chlamydiales</taxon>
        <taxon>Chlamydiaceae</taxon>
        <taxon>Chlamydia/Chlamydophila group</taxon>
        <taxon>Chlamydia</taxon>
    </lineage>
</organism>